<dbReference type="PANTHER" id="PTHR34512">
    <property type="entry name" value="CELL SURFACE PROTEIN"/>
    <property type="match status" value="1"/>
</dbReference>
<evidence type="ECO:0000259" key="1">
    <source>
        <dbReference type="Pfam" id="PF13360"/>
    </source>
</evidence>
<dbReference type="Proteomes" id="UP000316330">
    <property type="component" value="Unassembled WGS sequence"/>
</dbReference>
<reference evidence="2 3" key="1">
    <citation type="submission" date="2019-07" db="EMBL/GenBank/DDBJ databases">
        <authorList>
            <person name="Kim J."/>
        </authorList>
    </citation>
    <scope>NUCLEOTIDE SEQUENCE [LARGE SCALE GENOMIC DNA]</scope>
    <source>
        <strain evidence="2 3">G13</strain>
    </source>
</reference>
<dbReference type="AlphaFoldDB" id="A0A559JQJ7"/>
<name>A0A559JQJ7_9BACL</name>
<dbReference type="SMART" id="SM00564">
    <property type="entry name" value="PQQ"/>
    <property type="match status" value="4"/>
</dbReference>
<organism evidence="2 3">
    <name type="scientific">Cohnella terricola</name>
    <dbReference type="NCBI Taxonomy" id="1289167"/>
    <lineage>
        <taxon>Bacteria</taxon>
        <taxon>Bacillati</taxon>
        <taxon>Bacillota</taxon>
        <taxon>Bacilli</taxon>
        <taxon>Bacillales</taxon>
        <taxon>Paenibacillaceae</taxon>
        <taxon>Cohnella</taxon>
    </lineage>
</organism>
<proteinExistence type="predicted"/>
<dbReference type="PANTHER" id="PTHR34512:SF30">
    <property type="entry name" value="OUTER MEMBRANE PROTEIN ASSEMBLY FACTOR BAMB"/>
    <property type="match status" value="1"/>
</dbReference>
<feature type="domain" description="Pyrrolo-quinoline quinone repeat" evidence="1">
    <location>
        <begin position="93"/>
        <end position="187"/>
    </location>
</feature>
<dbReference type="InterPro" id="IPR018391">
    <property type="entry name" value="PQQ_b-propeller_rpt"/>
</dbReference>
<dbReference type="SUPFAM" id="SSF50998">
    <property type="entry name" value="Quinoprotein alcohol dehydrogenase-like"/>
    <property type="match status" value="1"/>
</dbReference>
<dbReference type="Gene3D" id="2.130.10.10">
    <property type="entry name" value="YVTN repeat-like/Quinoprotein amine dehydrogenase"/>
    <property type="match status" value="1"/>
</dbReference>
<keyword evidence="3" id="KW-1185">Reference proteome</keyword>
<dbReference type="OrthoDB" id="2664209at2"/>
<dbReference type="Pfam" id="PF13360">
    <property type="entry name" value="PQQ_2"/>
    <property type="match status" value="1"/>
</dbReference>
<dbReference type="InterPro" id="IPR011047">
    <property type="entry name" value="Quinoprotein_ADH-like_sf"/>
</dbReference>
<dbReference type="InterPro" id="IPR015943">
    <property type="entry name" value="WD40/YVTN_repeat-like_dom_sf"/>
</dbReference>
<sequence>MVKNWWKVDLMSIRLTKPILLITLVIAFFWALTRSVFAEAPHSSFKGMNWTPPDTTATVKPKWSVAIDVPKDLDTINAGTVATGANQVYIFQNGHMLAISAKTGETLWTYGSKLVSPIAYHAGGVYAVSEDGILHAIDAVNGKMKWTTNVKTSGIVGLFVNGDKAYVYNGHVRAFDLKSGALLWTDDYPYEFDLKDIAFANGKILVSTVFSGAYTYDTLLSFDESNGHLAWEAFNESSPLVVNENQILVQQTSNLMSQLEKTTLNTIDLLTGKVVKTVEFKENGKAWIESGRVYIFASGIVYAYPLDADPTKVTRDSYRSDSSYKNYWAGGPDADRILFTDGVNITGSKLVNKSVVYYGSAGAPRASIARFDTFENGLYIAYSDGRLEAKDLITAKRAFVLQMPGRVFGPTQREDGMIIVQSQGRVSAVPEPTY</sequence>
<evidence type="ECO:0000313" key="3">
    <source>
        <dbReference type="Proteomes" id="UP000316330"/>
    </source>
</evidence>
<comment type="caution">
    <text evidence="2">The sequence shown here is derived from an EMBL/GenBank/DDBJ whole genome shotgun (WGS) entry which is preliminary data.</text>
</comment>
<evidence type="ECO:0000313" key="2">
    <source>
        <dbReference type="EMBL" id="TVY02127.1"/>
    </source>
</evidence>
<protein>
    <submittedName>
        <fullName evidence="2">PQQ-like beta-propeller repeat protein</fullName>
    </submittedName>
</protein>
<dbReference type="InterPro" id="IPR002372">
    <property type="entry name" value="PQQ_rpt_dom"/>
</dbReference>
<dbReference type="EMBL" id="VNJJ01000003">
    <property type="protein sequence ID" value="TVY02127.1"/>
    <property type="molecule type" value="Genomic_DNA"/>
</dbReference>
<accession>A0A559JQJ7</accession>
<gene>
    <name evidence="2" type="ORF">FPZ45_06710</name>
</gene>